<dbReference type="RefSeq" id="WP_175454870.1">
    <property type="nucleotide sequence ID" value="NZ_CP119563.1"/>
</dbReference>
<name>A0A1G7J6T4_RHOCA</name>
<feature type="region of interest" description="Disordered" evidence="1">
    <location>
        <begin position="1"/>
        <end position="20"/>
    </location>
</feature>
<feature type="compositionally biased region" description="Pro residues" evidence="1">
    <location>
        <begin position="7"/>
        <end position="20"/>
    </location>
</feature>
<evidence type="ECO:0000313" key="4">
    <source>
        <dbReference type="Proteomes" id="UP000183812"/>
    </source>
</evidence>
<keyword evidence="2" id="KW-0472">Membrane</keyword>
<protein>
    <submittedName>
        <fullName evidence="3">Uncharacterized protein</fullName>
    </submittedName>
</protein>
<sequence>MTRKKTPPTPPRGTPEIPAPRPTLWFALGIAGALSALWLLGLGLWRLIGALI</sequence>
<evidence type="ECO:0000256" key="1">
    <source>
        <dbReference type="SAM" id="MobiDB-lite"/>
    </source>
</evidence>
<evidence type="ECO:0000313" key="3">
    <source>
        <dbReference type="EMBL" id="SDF20578.1"/>
    </source>
</evidence>
<dbReference type="Proteomes" id="UP000183812">
    <property type="component" value="Unassembled WGS sequence"/>
</dbReference>
<dbReference type="AlphaFoldDB" id="A0A1G7J6T4"/>
<accession>A0A1G7J6T4</accession>
<dbReference type="EMBL" id="FNAY01000008">
    <property type="protein sequence ID" value="SDF20578.1"/>
    <property type="molecule type" value="Genomic_DNA"/>
</dbReference>
<keyword evidence="2" id="KW-1133">Transmembrane helix</keyword>
<keyword evidence="2" id="KW-0812">Transmembrane</keyword>
<gene>
    <name evidence="3" type="ORF">SAMN04244550_01838</name>
</gene>
<evidence type="ECO:0000256" key="2">
    <source>
        <dbReference type="SAM" id="Phobius"/>
    </source>
</evidence>
<proteinExistence type="predicted"/>
<organism evidence="3 4">
    <name type="scientific">Rhodobacter capsulatus</name>
    <name type="common">Rhodopseudomonas capsulata</name>
    <dbReference type="NCBI Taxonomy" id="1061"/>
    <lineage>
        <taxon>Bacteria</taxon>
        <taxon>Pseudomonadati</taxon>
        <taxon>Pseudomonadota</taxon>
        <taxon>Alphaproteobacteria</taxon>
        <taxon>Rhodobacterales</taxon>
        <taxon>Rhodobacter group</taxon>
        <taxon>Rhodobacter</taxon>
    </lineage>
</organism>
<reference evidence="3 4" key="1">
    <citation type="submission" date="2016-10" db="EMBL/GenBank/DDBJ databases">
        <authorList>
            <person name="de Groot N.N."/>
        </authorList>
    </citation>
    <scope>NUCLEOTIDE SEQUENCE [LARGE SCALE GENOMIC DNA]</scope>
    <source>
        <strain evidence="4">DSM 938 / 37b4</strain>
    </source>
</reference>
<feature type="transmembrane region" description="Helical" evidence="2">
    <location>
        <begin position="24"/>
        <end position="48"/>
    </location>
</feature>